<comment type="caution">
    <text evidence="1">The sequence shown here is derived from an EMBL/GenBank/DDBJ whole genome shotgun (WGS) entry which is preliminary data.</text>
</comment>
<dbReference type="AlphaFoldDB" id="A0A6M0S052"/>
<protein>
    <submittedName>
        <fullName evidence="1">Uncharacterized protein</fullName>
    </submittedName>
</protein>
<reference evidence="1 2" key="1">
    <citation type="journal article" date="2020" name="Microb. Ecol.">
        <title>Ecogenomics of the Marine Benthic Filamentous Cyanobacterium Adonisia.</title>
        <authorList>
            <person name="Walter J.M."/>
            <person name="Coutinho F.H."/>
            <person name="Leomil L."/>
            <person name="Hargreaves P.I."/>
            <person name="Campeao M.E."/>
            <person name="Vieira V.V."/>
            <person name="Silva B.S."/>
            <person name="Fistarol G.O."/>
            <person name="Salomon P.S."/>
            <person name="Sawabe T."/>
            <person name="Mino S."/>
            <person name="Hosokawa M."/>
            <person name="Miyashita H."/>
            <person name="Maruyama F."/>
            <person name="van Verk M.C."/>
            <person name="Dutilh B.E."/>
            <person name="Thompson C.C."/>
            <person name="Thompson F.L."/>
        </authorList>
    </citation>
    <scope>NUCLEOTIDE SEQUENCE [LARGE SCALE GENOMIC DNA]</scope>
    <source>
        <strain evidence="1 2">CCMR0082</strain>
    </source>
</reference>
<sequence>MKSLTVTAIKIEPDGYPEITATTDWNGLVLEKGKGPGPKKVPIELIKAMNVFMPLVIEYGSLNDDWSEECGLDANVTTVSFGKEKVSFTAQLTKMIGKNSHTPSNTAAVAYSVLTIDQQSQIDALRREISRYINSLTDYKQEGLLVDDGVVSDEPGTAEKELRGVAA</sequence>
<evidence type="ECO:0000313" key="2">
    <source>
        <dbReference type="Proteomes" id="UP000473574"/>
    </source>
</evidence>
<dbReference type="RefSeq" id="WP_163659358.1">
    <property type="nucleotide sequence ID" value="NZ_QZCE01000001.1"/>
</dbReference>
<proteinExistence type="predicted"/>
<gene>
    <name evidence="1" type="ORF">D0962_01820</name>
</gene>
<dbReference type="EMBL" id="QZCE01000001">
    <property type="protein sequence ID" value="NEZ61523.1"/>
    <property type="molecule type" value="Genomic_DNA"/>
</dbReference>
<name>A0A6M0S052_9CYAN</name>
<dbReference type="Proteomes" id="UP000473574">
    <property type="component" value="Unassembled WGS sequence"/>
</dbReference>
<evidence type="ECO:0000313" key="1">
    <source>
        <dbReference type="EMBL" id="NEZ61523.1"/>
    </source>
</evidence>
<organism evidence="1 2">
    <name type="scientific">Adonisia turfae CCMR0082</name>
    <dbReference type="NCBI Taxonomy" id="2304604"/>
    <lineage>
        <taxon>Bacteria</taxon>
        <taxon>Bacillati</taxon>
        <taxon>Cyanobacteriota</taxon>
        <taxon>Adonisia</taxon>
        <taxon>Adonisia turfae</taxon>
    </lineage>
</organism>
<accession>A0A6M0S052</accession>